<evidence type="ECO:0000313" key="1">
    <source>
        <dbReference type="EMBL" id="AMN31179.1"/>
    </source>
</evidence>
<proteinExistence type="predicted"/>
<accession>A0A140GRM0</accession>
<protein>
    <submittedName>
        <fullName evidence="1">Uncharacterized protein</fullName>
    </submittedName>
</protein>
<keyword evidence="1" id="KW-0614">Plasmid</keyword>
<dbReference type="EMBL" id="CP013615">
    <property type="protein sequence ID" value="AMN31179.1"/>
    <property type="molecule type" value="Genomic_DNA"/>
</dbReference>
<dbReference type="RefSeq" id="WP_061429771.1">
    <property type="nucleotide sequence ID" value="NZ_CP013615.1"/>
</dbReference>
<sequence>MNTELMKSIELIEALLILILILGKKISNVISRHVSIRMIKNSKFNEIFNISLDNDLDINIISNNCKWYITQKEVDKIVVCYSIAKFNKNYNDFFKDNKIENKSVELNSSLSVNIIENNSCYNLYQELLSCFYESILRNTNNNIFLIHDKVIQLYNEFLIKFEEAMND</sequence>
<evidence type="ECO:0000313" key="2">
    <source>
        <dbReference type="Proteomes" id="UP000070260"/>
    </source>
</evidence>
<name>A0A140GRM0_CLOPF</name>
<organism evidence="1 2">
    <name type="scientific">Clostridium perfringens</name>
    <dbReference type="NCBI Taxonomy" id="1502"/>
    <lineage>
        <taxon>Bacteria</taxon>
        <taxon>Bacillati</taxon>
        <taxon>Bacillota</taxon>
        <taxon>Clostridia</taxon>
        <taxon>Eubacteriales</taxon>
        <taxon>Clostridiaceae</taxon>
        <taxon>Clostridium</taxon>
    </lineage>
</organism>
<dbReference type="PATRIC" id="fig|1502.177.peg.3471"/>
<dbReference type="AlphaFoldDB" id="A0A140GRM0"/>
<gene>
    <name evidence="1" type="ORF">JFP838_pA0263</name>
</gene>
<reference evidence="1 2" key="1">
    <citation type="journal article" date="2016" name="PLoS ONE">
        <title>Plasmid Characterization and Chromosome Analysis of Two netF+ Clostridium perfringens Isolates Associated with Foal and Canine Necrotizing Enteritis.</title>
        <authorList>
            <person name="Mehdizadeh Gohari I."/>
            <person name="Kropinski A.M."/>
            <person name="Weese S.J."/>
            <person name="Parreira V.R."/>
            <person name="Whitehead A.E."/>
            <person name="Boerlin P."/>
            <person name="Prescott J.F."/>
        </authorList>
    </citation>
    <scope>NUCLEOTIDE SEQUENCE [LARGE SCALE GENOMIC DNA]</scope>
    <source>
        <strain evidence="1 2">JP838</strain>
        <plasmid evidence="2">Plasmid pJFP838A</plasmid>
    </source>
</reference>
<dbReference type="Proteomes" id="UP000070260">
    <property type="component" value="Plasmid pJFP838A"/>
</dbReference>
<geneLocation type="plasmid" evidence="1 2">
    <name>pJFP838A</name>
</geneLocation>